<dbReference type="Gene3D" id="3.40.190.10">
    <property type="entry name" value="Periplasmic binding protein-like II"/>
    <property type="match status" value="1"/>
</dbReference>
<gene>
    <name evidence="4" type="ORF">FYJ80_02445</name>
</gene>
<evidence type="ECO:0000256" key="1">
    <source>
        <dbReference type="ARBA" id="ARBA00004418"/>
    </source>
</evidence>
<feature type="chain" id="PRO_5031167681" evidence="3">
    <location>
        <begin position="21"/>
        <end position="459"/>
    </location>
</feature>
<sequence>MKKIVLIAMLIACTLSLVFASGSQEAAATTKTEKTVVEIWTNDRHDAEYMSKVVEDFNNSNDKIEIKLTTIVEDYPNMLVMSYTSGNAPDLFYMNARGTGFDLQTFVKSGMLEAYPESLLKDPEFEKVTDASKHIVEGINAIDGKPYGIYNVMRSGTRMIYNVDLLKKSGYTEFPKTLEELVDMTIQISKDGNGEYYGISTCASAQFERWLEGIINKSGIYHYDYKNGVFNFDGYKEAMLLAQRFFKEGAMFPGSNTQGVDAMRAQFANGTFATWGNASQEAGVFTDQFPIKDFEWAVTELPSLDGTTKGTVDSRPQKGLFMFSSSKNKDAAWEVVKYLNSESVVKGYVEKGYALPLSIYMQSVVDMSKIGRLADFAPVSYEGLYPSVPAVSVAGDSYAKAIWNCIVSGTDVDKCIADLNKRYNEALEKDIKLGKVKRVVIANYDPLNPNAGEISYLSK</sequence>
<evidence type="ECO:0000313" key="5">
    <source>
        <dbReference type="Proteomes" id="UP000460549"/>
    </source>
</evidence>
<dbReference type="GO" id="GO:0042597">
    <property type="term" value="C:periplasmic space"/>
    <property type="evidence" value="ECO:0007669"/>
    <property type="project" value="UniProtKB-SubCell"/>
</dbReference>
<comment type="subcellular location">
    <subcellularLocation>
        <location evidence="1">Periplasm</location>
    </subcellularLocation>
</comment>
<comment type="similarity">
    <text evidence="2">Belongs to the bacterial solute-binding protein 1 family.</text>
</comment>
<keyword evidence="5" id="KW-1185">Reference proteome</keyword>
<accession>A0A7X2PBC7</accession>
<evidence type="ECO:0000313" key="4">
    <source>
        <dbReference type="EMBL" id="MSU05642.1"/>
    </source>
</evidence>
<proteinExistence type="inferred from homology"/>
<dbReference type="PANTHER" id="PTHR43649:SF12">
    <property type="entry name" value="DIACETYLCHITOBIOSE BINDING PROTEIN DASA"/>
    <property type="match status" value="1"/>
</dbReference>
<evidence type="ECO:0000256" key="3">
    <source>
        <dbReference type="SAM" id="SignalP"/>
    </source>
</evidence>
<name>A0A7X2PBC7_9SPIO</name>
<protein>
    <submittedName>
        <fullName evidence="4">Extracellular solute-binding protein</fullName>
    </submittedName>
</protein>
<dbReference type="SUPFAM" id="SSF53850">
    <property type="entry name" value="Periplasmic binding protein-like II"/>
    <property type="match status" value="1"/>
</dbReference>
<dbReference type="PANTHER" id="PTHR43649">
    <property type="entry name" value="ARABINOSE-BINDING PROTEIN-RELATED"/>
    <property type="match status" value="1"/>
</dbReference>
<dbReference type="AlphaFoldDB" id="A0A7X2PBC7"/>
<feature type="signal peptide" evidence="3">
    <location>
        <begin position="1"/>
        <end position="20"/>
    </location>
</feature>
<dbReference type="RefSeq" id="WP_154424544.1">
    <property type="nucleotide sequence ID" value="NZ_VUNN01000003.1"/>
</dbReference>
<organism evidence="4 5">
    <name type="scientific">Bullifex porci</name>
    <dbReference type="NCBI Taxonomy" id="2606638"/>
    <lineage>
        <taxon>Bacteria</taxon>
        <taxon>Pseudomonadati</taxon>
        <taxon>Spirochaetota</taxon>
        <taxon>Spirochaetia</taxon>
        <taxon>Spirochaetales</taxon>
        <taxon>Spirochaetaceae</taxon>
        <taxon>Bullifex</taxon>
    </lineage>
</organism>
<dbReference type="Pfam" id="PF01547">
    <property type="entry name" value="SBP_bac_1"/>
    <property type="match status" value="1"/>
</dbReference>
<dbReference type="Proteomes" id="UP000460549">
    <property type="component" value="Unassembled WGS sequence"/>
</dbReference>
<dbReference type="InterPro" id="IPR050490">
    <property type="entry name" value="Bact_solute-bd_prot1"/>
</dbReference>
<comment type="caution">
    <text evidence="4">The sequence shown here is derived from an EMBL/GenBank/DDBJ whole genome shotgun (WGS) entry which is preliminary data.</text>
</comment>
<reference evidence="4 5" key="1">
    <citation type="submission" date="2019-08" db="EMBL/GenBank/DDBJ databases">
        <title>In-depth cultivation of the pig gut microbiome towards novel bacterial diversity and tailored functional studies.</title>
        <authorList>
            <person name="Wylensek D."/>
            <person name="Hitch T.C.A."/>
            <person name="Clavel T."/>
        </authorList>
    </citation>
    <scope>NUCLEOTIDE SEQUENCE [LARGE SCALE GENOMIC DNA]</scope>
    <source>
        <strain evidence="4 5">NM-380-WT-3C1</strain>
    </source>
</reference>
<dbReference type="EMBL" id="VUNN01000003">
    <property type="protein sequence ID" value="MSU05642.1"/>
    <property type="molecule type" value="Genomic_DNA"/>
</dbReference>
<dbReference type="InterPro" id="IPR006059">
    <property type="entry name" value="SBP"/>
</dbReference>
<evidence type="ECO:0000256" key="2">
    <source>
        <dbReference type="ARBA" id="ARBA00008520"/>
    </source>
</evidence>
<keyword evidence="3" id="KW-0732">Signal</keyword>